<feature type="transmembrane region" description="Helical" evidence="1">
    <location>
        <begin position="172"/>
        <end position="192"/>
    </location>
</feature>
<name>A0AA43TVF6_9LECA</name>
<protein>
    <recommendedName>
        <fullName evidence="2">DUF6536 domain-containing protein</fullName>
    </recommendedName>
</protein>
<gene>
    <name evidence="3" type="ORF">OHK93_003846</name>
</gene>
<proteinExistence type="predicted"/>
<feature type="transmembrane region" description="Helical" evidence="1">
    <location>
        <begin position="458"/>
        <end position="479"/>
    </location>
</feature>
<feature type="transmembrane region" description="Helical" evidence="1">
    <location>
        <begin position="626"/>
        <end position="649"/>
    </location>
</feature>
<dbReference type="Proteomes" id="UP001161017">
    <property type="component" value="Unassembled WGS sequence"/>
</dbReference>
<comment type="caution">
    <text evidence="3">The sequence shown here is derived from an EMBL/GenBank/DDBJ whole genome shotgun (WGS) entry which is preliminary data.</text>
</comment>
<reference evidence="3" key="1">
    <citation type="journal article" date="2023" name="Genome Biol. Evol.">
        <title>First Whole Genome Sequence and Flow Cytometry Genome Size Data for the Lichen-Forming Fungus Ramalina farinacea (Ascomycota).</title>
        <authorList>
            <person name="Llewellyn T."/>
            <person name="Mian S."/>
            <person name="Hill R."/>
            <person name="Leitch I.J."/>
            <person name="Gaya E."/>
        </authorList>
    </citation>
    <scope>NUCLEOTIDE SEQUENCE</scope>
    <source>
        <strain evidence="3">LIQ254RAFAR</strain>
    </source>
</reference>
<evidence type="ECO:0000313" key="4">
    <source>
        <dbReference type="Proteomes" id="UP001161017"/>
    </source>
</evidence>
<dbReference type="PANTHER" id="PTHR35395:SF1">
    <property type="entry name" value="DUF6536 DOMAIN-CONTAINING PROTEIN"/>
    <property type="match status" value="1"/>
</dbReference>
<feature type="transmembrane region" description="Helical" evidence="1">
    <location>
        <begin position="65"/>
        <end position="90"/>
    </location>
</feature>
<feature type="transmembrane region" description="Helical" evidence="1">
    <location>
        <begin position="580"/>
        <end position="599"/>
    </location>
</feature>
<dbReference type="InterPro" id="IPR046623">
    <property type="entry name" value="DUF6536"/>
</dbReference>
<accession>A0AA43TVF6</accession>
<evidence type="ECO:0000259" key="2">
    <source>
        <dbReference type="Pfam" id="PF20163"/>
    </source>
</evidence>
<feature type="domain" description="DUF6536" evidence="2">
    <location>
        <begin position="63"/>
        <end position="212"/>
    </location>
</feature>
<dbReference type="EMBL" id="JAPUFD010000002">
    <property type="protein sequence ID" value="MDI1485657.1"/>
    <property type="molecule type" value="Genomic_DNA"/>
</dbReference>
<keyword evidence="1" id="KW-0472">Membrane</keyword>
<dbReference type="AlphaFoldDB" id="A0AA43TVF6"/>
<organism evidence="3 4">
    <name type="scientific">Ramalina farinacea</name>
    <dbReference type="NCBI Taxonomy" id="258253"/>
    <lineage>
        <taxon>Eukaryota</taxon>
        <taxon>Fungi</taxon>
        <taxon>Dikarya</taxon>
        <taxon>Ascomycota</taxon>
        <taxon>Pezizomycotina</taxon>
        <taxon>Lecanoromycetes</taxon>
        <taxon>OSLEUM clade</taxon>
        <taxon>Lecanoromycetidae</taxon>
        <taxon>Lecanorales</taxon>
        <taxon>Lecanorineae</taxon>
        <taxon>Ramalinaceae</taxon>
        <taxon>Ramalina</taxon>
    </lineage>
</organism>
<evidence type="ECO:0000313" key="3">
    <source>
        <dbReference type="EMBL" id="MDI1485657.1"/>
    </source>
</evidence>
<keyword evidence="1" id="KW-0812">Transmembrane</keyword>
<keyword evidence="1" id="KW-1133">Transmembrane helix</keyword>
<dbReference type="Pfam" id="PF20163">
    <property type="entry name" value="DUF6536"/>
    <property type="match status" value="1"/>
</dbReference>
<dbReference type="PANTHER" id="PTHR35395">
    <property type="entry name" value="DUF6536 DOMAIN-CONTAINING PROTEIN"/>
    <property type="match status" value="1"/>
</dbReference>
<sequence>MKDEMGVTAGSAAPEVAIQEIPTVAGAEPLLGSSASSKETVSEIEGNGVRAKFNRGRRRLQGWRAGASICATAVGTVLAVNILLVIIAAATNAGSTGGLATIQSGDCTKSQNLDTWLHLLINVLSTMLLASSNYCMQCLSSPTREDVDKAHARGKWLDVGIHSIRNLGSIPLFRLLLWSLLALSSVPIHLLFNSTLLLTRSSNEYALFVGSPLLLTGDGIDWSKPIGHFLSLGYHTMYFDQDSTAYDPPPVDQFREIASWDNLTNEACIKAYSEKYLVGRGDLVLITPNLNASVPMLIAREVTGFHTASNIADDWRCNAYSGLACTTDALLANPFAWKLNDTLALGWNVTYSQQYDIQYCLSQSLPERCTVQLSYTLMGAVIACNIVKLLCMLSMLRQRRFGPLITIGDAIESFMVKKDPTTQNMCLADKAAFKNQNWQHLAKPWLRKRRFWFASASIKRWGLCNLSSILTIVIAGVLLGQGLGEAKMSPSTTFSTSGFGTINTDLMANDQSSLSELSLVGATVVANSPQFLLSILFLGFNSLYTCMLLADEWNGYAHERKPLRVSQPSWKQRSTYFLQLPYRYGVPLMIISILLHWLLSESLFLARVTVYSRAGKEDTDNSISTIGYSLIPLVVVIALGCTTVLAGLLNGFRRYKPGIPLAGSCSAAISAACHTPENDIHASEKPVMWGVVGTNKDGIGHCSFSSLEVFSPKQGESYAGL</sequence>
<keyword evidence="4" id="KW-1185">Reference proteome</keyword>
<evidence type="ECO:0000256" key="1">
    <source>
        <dbReference type="SAM" id="Phobius"/>
    </source>
</evidence>